<dbReference type="PANTHER" id="PTHR24216:SF65">
    <property type="entry name" value="PAXILLIN-LIKE PROTEIN 1"/>
    <property type="match status" value="1"/>
</dbReference>
<evidence type="ECO:0000313" key="3">
    <source>
        <dbReference type="Proteomes" id="UP001150238"/>
    </source>
</evidence>
<proteinExistence type="predicted"/>
<feature type="compositionally biased region" description="Polar residues" evidence="1">
    <location>
        <begin position="188"/>
        <end position="200"/>
    </location>
</feature>
<dbReference type="PANTHER" id="PTHR24216">
    <property type="entry name" value="PAXILLIN-RELATED"/>
    <property type="match status" value="1"/>
</dbReference>
<protein>
    <recommendedName>
        <fullName evidence="4">BTB domain-containing protein</fullName>
    </recommendedName>
</protein>
<feature type="compositionally biased region" description="Basic and acidic residues" evidence="1">
    <location>
        <begin position="380"/>
        <end position="391"/>
    </location>
</feature>
<evidence type="ECO:0000256" key="1">
    <source>
        <dbReference type="SAM" id="MobiDB-lite"/>
    </source>
</evidence>
<feature type="compositionally biased region" description="Basic residues" evidence="1">
    <location>
        <begin position="407"/>
        <end position="421"/>
    </location>
</feature>
<feature type="region of interest" description="Disordered" evidence="1">
    <location>
        <begin position="352"/>
        <end position="430"/>
    </location>
</feature>
<evidence type="ECO:0000313" key="2">
    <source>
        <dbReference type="EMBL" id="KAJ4468442.1"/>
    </source>
</evidence>
<dbReference type="AlphaFoldDB" id="A0A9W8ZWV2"/>
<dbReference type="EMBL" id="JANVFS010000038">
    <property type="protein sequence ID" value="KAJ4468442.1"/>
    <property type="molecule type" value="Genomic_DNA"/>
</dbReference>
<dbReference type="Proteomes" id="UP001150238">
    <property type="component" value="Unassembled WGS sequence"/>
</dbReference>
<reference evidence="2" key="2">
    <citation type="journal article" date="2023" name="Proc. Natl. Acad. Sci. U.S.A.">
        <title>A global phylogenomic analysis of the shiitake genus Lentinula.</title>
        <authorList>
            <person name="Sierra-Patev S."/>
            <person name="Min B."/>
            <person name="Naranjo-Ortiz M."/>
            <person name="Looney B."/>
            <person name="Konkel Z."/>
            <person name="Slot J.C."/>
            <person name="Sakamoto Y."/>
            <person name="Steenwyk J.L."/>
            <person name="Rokas A."/>
            <person name="Carro J."/>
            <person name="Camarero S."/>
            <person name="Ferreira P."/>
            <person name="Molpeceres G."/>
            <person name="Ruiz-Duenas F.J."/>
            <person name="Serrano A."/>
            <person name="Henrissat B."/>
            <person name="Drula E."/>
            <person name="Hughes K.W."/>
            <person name="Mata J.L."/>
            <person name="Ishikawa N.K."/>
            <person name="Vargas-Isla R."/>
            <person name="Ushijima S."/>
            <person name="Smith C.A."/>
            <person name="Donoghue J."/>
            <person name="Ahrendt S."/>
            <person name="Andreopoulos W."/>
            <person name="He G."/>
            <person name="LaButti K."/>
            <person name="Lipzen A."/>
            <person name="Ng V."/>
            <person name="Riley R."/>
            <person name="Sandor L."/>
            <person name="Barry K."/>
            <person name="Martinez A.T."/>
            <person name="Xiao Y."/>
            <person name="Gibbons J.G."/>
            <person name="Terashima K."/>
            <person name="Grigoriev I.V."/>
            <person name="Hibbett D."/>
        </authorList>
    </citation>
    <scope>NUCLEOTIDE SEQUENCE</scope>
    <source>
        <strain evidence="2">Sp2 HRB7682 ss15</strain>
    </source>
</reference>
<reference evidence="2" key="1">
    <citation type="submission" date="2022-08" db="EMBL/GenBank/DDBJ databases">
        <authorList>
            <consortium name="DOE Joint Genome Institute"/>
            <person name="Min B."/>
            <person name="Riley R."/>
            <person name="Sierra-Patev S."/>
            <person name="Naranjo-Ortiz M."/>
            <person name="Looney B."/>
            <person name="Konkel Z."/>
            <person name="Slot J.C."/>
            <person name="Sakamoto Y."/>
            <person name="Steenwyk J.L."/>
            <person name="Rokas A."/>
            <person name="Carro J."/>
            <person name="Camarero S."/>
            <person name="Ferreira P."/>
            <person name="Molpeceres G."/>
            <person name="Ruiz-Duenas F.J."/>
            <person name="Serrano A."/>
            <person name="Henrissat B."/>
            <person name="Drula E."/>
            <person name="Hughes K.W."/>
            <person name="Mata J.L."/>
            <person name="Ishikawa N.K."/>
            <person name="Vargas-Isla R."/>
            <person name="Ushijima S."/>
            <person name="Smith C.A."/>
            <person name="Ahrendt S."/>
            <person name="Andreopoulos W."/>
            <person name="He G."/>
            <person name="Labutti K."/>
            <person name="Lipzen A."/>
            <person name="Ng V."/>
            <person name="Sandor L."/>
            <person name="Barry K."/>
            <person name="Martinez A.T."/>
            <person name="Xiao Y."/>
            <person name="Gibbons J.G."/>
            <person name="Terashima K."/>
            <person name="Hibbett D.S."/>
            <person name="Grigoriev I.V."/>
        </authorList>
    </citation>
    <scope>NUCLEOTIDE SEQUENCE</scope>
    <source>
        <strain evidence="2">Sp2 HRB7682 ss15</strain>
    </source>
</reference>
<feature type="compositionally biased region" description="Pro residues" evidence="1">
    <location>
        <begin position="201"/>
        <end position="247"/>
    </location>
</feature>
<organism evidence="2 3">
    <name type="scientific">Lentinula lateritia</name>
    <dbReference type="NCBI Taxonomy" id="40482"/>
    <lineage>
        <taxon>Eukaryota</taxon>
        <taxon>Fungi</taxon>
        <taxon>Dikarya</taxon>
        <taxon>Basidiomycota</taxon>
        <taxon>Agaricomycotina</taxon>
        <taxon>Agaricomycetes</taxon>
        <taxon>Agaricomycetidae</taxon>
        <taxon>Agaricales</taxon>
        <taxon>Marasmiineae</taxon>
        <taxon>Omphalotaceae</taxon>
        <taxon>Lentinula</taxon>
    </lineage>
</organism>
<feature type="compositionally biased region" description="Basic and acidic residues" evidence="1">
    <location>
        <begin position="357"/>
        <end position="372"/>
    </location>
</feature>
<sequence>MDTRHTLHPTSTASLDCRSLDEEFQSLLKMLQAAVHEHERVFSQRYPGLESYKFVEERPPSFCFFYKEILKLKTLVRKLLTEIARVEQPLVKIKMFLPCTLTTCELLIQAFDDLYVQICEVDRQITLAHVKAIACSGRPSGISLEDQTSKITETLKTLLRQILTHAPSQSIPQEPQFTVQIPQSPFTVRVSQSASTIQWQPPTPNPPNPPTPNPPTPNPPTPNPPTSNPPTPNPPTPNPPTPNPPQTPGNSDATMADPDATPTAAQFGSDVSLQHPPSKRKRRAVSSQPIFNQDQENGEDMMMHTLYDGIRTSNAEVVKKQDAKIDKLTDSVQHNSTVLDRVLEALDIQSVKNKGKQRQEDMDIDKEERRQGDSGTTTNEKSKPDDNHADTDGSGDSTQETPFSYATKKKASPRSGAVKHRPQQELKNKETIRQWFNEVMEGKDLYKNEVSDEEAKQFAEKFKTDPLARPCTVDNFRYWIAGVPKSAWNKGASYVFVDILVKKRLITIPNIKARDILREAFFIRLKTLRGIWLEKQKMAEDKKIPHAIFAKRWQRKNTLFQRRRNVILAVPALEPYLDDFDELGVAGMSSDEEEPDMDEATMCYNIKEPCWRSQQLKNWVRLLDYCHLEGRTSLEGPQFGFTRGAAPRLRVDNNDKSSKSRYVVGLPANFYDAEWLEKQEPGWAKGGTGFVNEMVRPCAPKKLVFPADLARFVTVGVPTSAIAMDAKPTEIIQAKTGADVCSNTVVFRSIDNRKFIMLKEQLDVAAGGFPPAILSSEADVQLSEPSDVLKVLFQYVAADTDHHGPTLEHIDFFLLLSVAEAAEKYEVYQAIAAMRPEFGELEHISDGGALCLHGEHTYGGDSFFNEAMSSHVQKMVLMETLPPWNVIQNSGGQFKRGKENPVQSGLIYIFAKEKRQIKSIAQLTMNGHLRRQAFLTRLRIVSSEWEDRFADLFLPRFPEETSSHYQERLAYGKEIFLHPIIEGLEKIVEDKGVRATGFRLSSISFGAIESLLAEEYIWRMIIHGVTGALVESPCYFDLDNPTSDEDVIDRLQRYYEEFKFIPPSEREEGLPEVLKEEGIDTDSWIAKATPYNSLKPAAISFKMSRPPIVSPEMITYCRNAIRSERKRFEQGVYPDLWFNLSVYEKGGTIVTGQLLDEETVSIPDSIF</sequence>
<name>A0A9W8ZWV2_9AGAR</name>
<evidence type="ECO:0008006" key="4">
    <source>
        <dbReference type="Google" id="ProtNLM"/>
    </source>
</evidence>
<feature type="region of interest" description="Disordered" evidence="1">
    <location>
        <begin position="188"/>
        <end position="307"/>
    </location>
</feature>
<feature type="compositionally biased region" description="Low complexity" evidence="1">
    <location>
        <begin position="252"/>
        <end position="265"/>
    </location>
</feature>
<gene>
    <name evidence="2" type="ORF">C8J55DRAFT_492441</name>
</gene>
<feature type="compositionally biased region" description="Polar residues" evidence="1">
    <location>
        <begin position="285"/>
        <end position="295"/>
    </location>
</feature>
<comment type="caution">
    <text evidence="2">The sequence shown here is derived from an EMBL/GenBank/DDBJ whole genome shotgun (WGS) entry which is preliminary data.</text>
</comment>
<accession>A0A9W8ZWV2</accession>
<feature type="compositionally biased region" description="Polar residues" evidence="1">
    <location>
        <begin position="394"/>
        <end position="404"/>
    </location>
</feature>